<comment type="caution">
    <text evidence="1">The sequence shown here is derived from an EMBL/GenBank/DDBJ whole genome shotgun (WGS) entry which is preliminary data.</text>
</comment>
<keyword evidence="2" id="KW-1185">Reference proteome</keyword>
<evidence type="ECO:0000313" key="1">
    <source>
        <dbReference type="EMBL" id="MPC26023.1"/>
    </source>
</evidence>
<gene>
    <name evidence="1" type="ORF">E2C01_019151</name>
</gene>
<dbReference type="EMBL" id="VSRR010001543">
    <property type="protein sequence ID" value="MPC26023.1"/>
    <property type="molecule type" value="Genomic_DNA"/>
</dbReference>
<dbReference type="AlphaFoldDB" id="A0A5B7DYG8"/>
<organism evidence="1 2">
    <name type="scientific">Portunus trituberculatus</name>
    <name type="common">Swimming crab</name>
    <name type="synonym">Neptunus trituberculatus</name>
    <dbReference type="NCBI Taxonomy" id="210409"/>
    <lineage>
        <taxon>Eukaryota</taxon>
        <taxon>Metazoa</taxon>
        <taxon>Ecdysozoa</taxon>
        <taxon>Arthropoda</taxon>
        <taxon>Crustacea</taxon>
        <taxon>Multicrustacea</taxon>
        <taxon>Malacostraca</taxon>
        <taxon>Eumalacostraca</taxon>
        <taxon>Eucarida</taxon>
        <taxon>Decapoda</taxon>
        <taxon>Pleocyemata</taxon>
        <taxon>Brachyura</taxon>
        <taxon>Eubrachyura</taxon>
        <taxon>Portunoidea</taxon>
        <taxon>Portunidae</taxon>
        <taxon>Portuninae</taxon>
        <taxon>Portunus</taxon>
    </lineage>
</organism>
<protein>
    <submittedName>
        <fullName evidence="1">Uncharacterized protein</fullName>
    </submittedName>
</protein>
<proteinExistence type="predicted"/>
<dbReference type="Proteomes" id="UP000324222">
    <property type="component" value="Unassembled WGS sequence"/>
</dbReference>
<name>A0A5B7DYG8_PORTR</name>
<sequence>MNGYTRESLKALRASTWQPYRYASQSIELSSAPHSLYRRSRLEVLLSLAELIGCLIRLHRLLLVAQTLLNLSQQAVGVHCPRPHRQELSKVAC</sequence>
<evidence type="ECO:0000313" key="2">
    <source>
        <dbReference type="Proteomes" id="UP000324222"/>
    </source>
</evidence>
<accession>A0A5B7DYG8</accession>
<reference evidence="1 2" key="1">
    <citation type="submission" date="2019-05" db="EMBL/GenBank/DDBJ databases">
        <title>Another draft genome of Portunus trituberculatus and its Hox gene families provides insights of decapod evolution.</title>
        <authorList>
            <person name="Jeong J.-H."/>
            <person name="Song I."/>
            <person name="Kim S."/>
            <person name="Choi T."/>
            <person name="Kim D."/>
            <person name="Ryu S."/>
            <person name="Kim W."/>
        </authorList>
    </citation>
    <scope>NUCLEOTIDE SEQUENCE [LARGE SCALE GENOMIC DNA]</scope>
    <source>
        <tissue evidence="1">Muscle</tissue>
    </source>
</reference>